<evidence type="ECO:0000256" key="1">
    <source>
        <dbReference type="ARBA" id="ARBA00022723"/>
    </source>
</evidence>
<feature type="domain" description="C2H2-type" evidence="7">
    <location>
        <begin position="107"/>
        <end position="137"/>
    </location>
</feature>
<keyword evidence="2" id="KW-0677">Repeat</keyword>
<dbReference type="GO" id="GO:0000977">
    <property type="term" value="F:RNA polymerase II transcription regulatory region sequence-specific DNA binding"/>
    <property type="evidence" value="ECO:0007669"/>
    <property type="project" value="TreeGrafter"/>
</dbReference>
<dbReference type="GO" id="GO:0000981">
    <property type="term" value="F:DNA-binding transcription factor activity, RNA polymerase II-specific"/>
    <property type="evidence" value="ECO:0007669"/>
    <property type="project" value="TreeGrafter"/>
</dbReference>
<dbReference type="GO" id="GO:0008270">
    <property type="term" value="F:zinc ion binding"/>
    <property type="evidence" value="ECO:0007669"/>
    <property type="project" value="UniProtKB-KW"/>
</dbReference>
<feature type="compositionally biased region" description="Polar residues" evidence="6">
    <location>
        <begin position="473"/>
        <end position="486"/>
    </location>
</feature>
<feature type="compositionally biased region" description="Polar residues" evidence="6">
    <location>
        <begin position="523"/>
        <end position="559"/>
    </location>
</feature>
<dbReference type="Proteomes" id="UP000499080">
    <property type="component" value="Unassembled WGS sequence"/>
</dbReference>
<evidence type="ECO:0000313" key="8">
    <source>
        <dbReference type="EMBL" id="GBN56501.1"/>
    </source>
</evidence>
<reference evidence="8 9" key="1">
    <citation type="journal article" date="2019" name="Sci. Rep.">
        <title>Orb-weaving spider Araneus ventricosus genome elucidates the spidroin gene catalogue.</title>
        <authorList>
            <person name="Kono N."/>
            <person name="Nakamura H."/>
            <person name="Ohtoshi R."/>
            <person name="Moran D.A.P."/>
            <person name="Shinohara A."/>
            <person name="Yoshida Y."/>
            <person name="Fujiwara M."/>
            <person name="Mori M."/>
            <person name="Tomita M."/>
            <person name="Arakawa K."/>
        </authorList>
    </citation>
    <scope>NUCLEOTIDE SEQUENCE [LARGE SCALE GENOMIC DNA]</scope>
</reference>
<keyword evidence="1" id="KW-0479">Metal-binding</keyword>
<keyword evidence="9" id="KW-1185">Reference proteome</keyword>
<dbReference type="PROSITE" id="PS50157">
    <property type="entry name" value="ZINC_FINGER_C2H2_2"/>
    <property type="match status" value="3"/>
</dbReference>
<name>A0A4Y2PZ29_ARAVE</name>
<evidence type="ECO:0000313" key="9">
    <source>
        <dbReference type="Proteomes" id="UP000499080"/>
    </source>
</evidence>
<dbReference type="Gene3D" id="3.30.160.60">
    <property type="entry name" value="Classic Zinc Finger"/>
    <property type="match status" value="1"/>
</dbReference>
<keyword evidence="4" id="KW-0862">Zinc</keyword>
<feature type="region of interest" description="Disordered" evidence="6">
    <location>
        <begin position="517"/>
        <end position="559"/>
    </location>
</feature>
<dbReference type="OrthoDB" id="3069995at2759"/>
<evidence type="ECO:0000256" key="3">
    <source>
        <dbReference type="ARBA" id="ARBA00022771"/>
    </source>
</evidence>
<feature type="region of interest" description="Disordered" evidence="6">
    <location>
        <begin position="445"/>
        <end position="488"/>
    </location>
</feature>
<dbReference type="InterPro" id="IPR013087">
    <property type="entry name" value="Znf_C2H2_type"/>
</dbReference>
<sequence>MIHEIIDLFSSDPSALPPSSPRPVSNGVDIPNGPIIDPETVPNANESTSTEIITESNEAINSPPSPPSLKEDLSIQRFVTNNGSVIVIFPFTQRAHTSSSSQITHINRCHFCERSFSNEKALSRHVSSVHLHAGEESFVEVQSITFVTQHPTASCGTCGISFISSSLLEGHCLQNHCSEANIFTCTKCNQDFSSFTKFKHHCCKFHDIIPAPCPFRCSVCDDQFESPLMREKHTYHGPCDTVADNYLADHRSGHCIIPIDDDYNEERFPIRCIPAPRRVFTRDNPEYEGSLPGPLFINFSQLPPPDKLYQCDTCFKSFLNLDTLSSHIACSHLLPDYNCFRRSNTTKRKSFASCHLCGALFASKSLFNHHQCVSAPPEEASASLQNSSQPPLSYPNFSLGVDFPPTPNLPPSSFPNFLMGVTFPPTPVHAPTDAPPETLGQVIPDSQANDTETSAGGSNLPICTPHSIDETRVNSGNSQMSSSNRKTWPCDVPGCRSVKRSKKGISIHKFREHKIPYPKRDIPSNTQPSQVNGNITPNQNQDRITVDDPSNASTQQCPTHTSRSGNILHILFPLQCPTLCTEQNCIFDSNGKTWSSNKCSLLRHLRSAHHLSNLTSIHWCATCAQKIGKPKKHPCLAQGVMLKLPFDSEYKCQECDENFTTDLGLRNHVSAHKKTTALSNSVQRVIPRMGTRKWKKKKTNSATTSSEPPDEAITDPTCVLAPPPTQSDSTQPPTPDDEQPPGPLSIYIDHLQDLLNQDPTEEFFQIFTETVEMAMTDIKNLSFQSASAFMDQSHGET</sequence>
<dbReference type="PANTHER" id="PTHR24409:SF295">
    <property type="entry name" value="AZ2-RELATED"/>
    <property type="match status" value="1"/>
</dbReference>
<feature type="region of interest" description="Disordered" evidence="6">
    <location>
        <begin position="688"/>
        <end position="744"/>
    </location>
</feature>
<organism evidence="8 9">
    <name type="scientific">Araneus ventricosus</name>
    <name type="common">Orbweaver spider</name>
    <name type="synonym">Epeira ventricosa</name>
    <dbReference type="NCBI Taxonomy" id="182803"/>
    <lineage>
        <taxon>Eukaryota</taxon>
        <taxon>Metazoa</taxon>
        <taxon>Ecdysozoa</taxon>
        <taxon>Arthropoda</taxon>
        <taxon>Chelicerata</taxon>
        <taxon>Arachnida</taxon>
        <taxon>Araneae</taxon>
        <taxon>Araneomorphae</taxon>
        <taxon>Entelegynae</taxon>
        <taxon>Araneoidea</taxon>
        <taxon>Araneidae</taxon>
        <taxon>Araneus</taxon>
    </lineage>
</organism>
<protein>
    <recommendedName>
        <fullName evidence="7">C2H2-type domain-containing protein</fullName>
    </recommendedName>
</protein>
<dbReference type="EMBL" id="BGPR01012534">
    <property type="protein sequence ID" value="GBN56501.1"/>
    <property type="molecule type" value="Genomic_DNA"/>
</dbReference>
<dbReference type="SMART" id="SM00355">
    <property type="entry name" value="ZnF_C2H2"/>
    <property type="match status" value="8"/>
</dbReference>
<dbReference type="AlphaFoldDB" id="A0A4Y2PZ29"/>
<accession>A0A4Y2PZ29</accession>
<dbReference type="GO" id="GO:0005634">
    <property type="term" value="C:nucleus"/>
    <property type="evidence" value="ECO:0007669"/>
    <property type="project" value="TreeGrafter"/>
</dbReference>
<feature type="domain" description="C2H2-type" evidence="7">
    <location>
        <begin position="309"/>
        <end position="332"/>
    </location>
</feature>
<evidence type="ECO:0000259" key="7">
    <source>
        <dbReference type="PROSITE" id="PS50157"/>
    </source>
</evidence>
<evidence type="ECO:0000256" key="4">
    <source>
        <dbReference type="ARBA" id="ARBA00022833"/>
    </source>
</evidence>
<evidence type="ECO:0000256" key="2">
    <source>
        <dbReference type="ARBA" id="ARBA00022737"/>
    </source>
</evidence>
<feature type="compositionally biased region" description="Basic residues" evidence="6">
    <location>
        <begin position="690"/>
        <end position="699"/>
    </location>
</feature>
<proteinExistence type="predicted"/>
<comment type="caution">
    <text evidence="8">The sequence shown here is derived from an EMBL/GenBank/DDBJ whole genome shotgun (WGS) entry which is preliminary data.</text>
</comment>
<feature type="compositionally biased region" description="Polar residues" evidence="6">
    <location>
        <begin position="445"/>
        <end position="457"/>
    </location>
</feature>
<evidence type="ECO:0000256" key="5">
    <source>
        <dbReference type="PROSITE-ProRule" id="PRU00042"/>
    </source>
</evidence>
<feature type="domain" description="C2H2-type" evidence="7">
    <location>
        <begin position="650"/>
        <end position="677"/>
    </location>
</feature>
<dbReference type="PROSITE" id="PS00028">
    <property type="entry name" value="ZINC_FINGER_C2H2_1"/>
    <property type="match status" value="5"/>
</dbReference>
<evidence type="ECO:0000256" key="6">
    <source>
        <dbReference type="SAM" id="MobiDB-lite"/>
    </source>
</evidence>
<dbReference type="PANTHER" id="PTHR24409">
    <property type="entry name" value="ZINC FINGER PROTEIN 142"/>
    <property type="match status" value="1"/>
</dbReference>
<gene>
    <name evidence="8" type="ORF">AVEN_119353_1</name>
</gene>
<keyword evidence="3 5" id="KW-0863">Zinc-finger</keyword>